<name>A0ABU9LX91_9BACT</name>
<comment type="caution">
    <text evidence="2">The sequence shown here is derived from an EMBL/GenBank/DDBJ whole genome shotgun (WGS) entry which is preliminary data.</text>
</comment>
<evidence type="ECO:0000256" key="1">
    <source>
        <dbReference type="SAM" id="Phobius"/>
    </source>
</evidence>
<feature type="transmembrane region" description="Helical" evidence="1">
    <location>
        <begin position="68"/>
        <end position="88"/>
    </location>
</feature>
<feature type="transmembrane region" description="Helical" evidence="1">
    <location>
        <begin position="100"/>
        <end position="123"/>
    </location>
</feature>
<dbReference type="EMBL" id="JBCEVZ010000027">
    <property type="protein sequence ID" value="MEL5995006.1"/>
    <property type="molecule type" value="Genomic_DNA"/>
</dbReference>
<feature type="transmembrane region" description="Helical" evidence="1">
    <location>
        <begin position="42"/>
        <end position="61"/>
    </location>
</feature>
<dbReference type="RefSeq" id="WP_342298497.1">
    <property type="nucleotide sequence ID" value="NZ_JBCEVZ010000027.1"/>
</dbReference>
<protein>
    <submittedName>
        <fullName evidence="2">Uncharacterized protein</fullName>
    </submittedName>
</protein>
<gene>
    <name evidence="2" type="ORF">AAFH49_12380</name>
</gene>
<evidence type="ECO:0000313" key="2">
    <source>
        <dbReference type="EMBL" id="MEL5995006.1"/>
    </source>
</evidence>
<accession>A0ABU9LX91</accession>
<reference evidence="2 3" key="1">
    <citation type="journal article" date="2018" name="Arch. Microbiol.">
        <title>Hymenobacter segetis sp. nov., isolated from soil.</title>
        <authorList>
            <person name="Ten L.N."/>
            <person name="Lim S.J."/>
            <person name="Kim B.O."/>
            <person name="Kang I.K."/>
            <person name="Jung H.Y."/>
        </authorList>
    </citation>
    <scope>NUCLEOTIDE SEQUENCE [LARGE SCALE GENOMIC DNA]</scope>
    <source>
        <strain evidence="2 3">S7-3-11</strain>
    </source>
</reference>
<keyword evidence="1" id="KW-1133">Transmembrane helix</keyword>
<keyword evidence="1" id="KW-0812">Transmembrane</keyword>
<keyword evidence="3" id="KW-1185">Reference proteome</keyword>
<organism evidence="2 3">
    <name type="scientific">Hymenobacter segetis</name>
    <dbReference type="NCBI Taxonomy" id="2025509"/>
    <lineage>
        <taxon>Bacteria</taxon>
        <taxon>Pseudomonadati</taxon>
        <taxon>Bacteroidota</taxon>
        <taxon>Cytophagia</taxon>
        <taxon>Cytophagales</taxon>
        <taxon>Hymenobacteraceae</taxon>
        <taxon>Hymenobacter</taxon>
    </lineage>
</organism>
<dbReference type="Proteomes" id="UP001479606">
    <property type="component" value="Unassembled WGS sequence"/>
</dbReference>
<proteinExistence type="predicted"/>
<evidence type="ECO:0000313" key="3">
    <source>
        <dbReference type="Proteomes" id="UP001479606"/>
    </source>
</evidence>
<keyword evidence="1" id="KW-0472">Membrane</keyword>
<sequence length="130" mass="14285">MTPYSLSQKYDTLAGATLVLSFVLNRVFDALTHRGVFADGPAAYKLGMFLALLAILAYYYCIGQGRRWAQWLFLGLVVVGIPVVLLGFRPELGPVGYAPVHVLAYVLKYAGQGIGAFFIVLSLRQAKDQR</sequence>